<evidence type="ECO:0000313" key="2">
    <source>
        <dbReference type="EMBL" id="SPQ23930.1"/>
    </source>
</evidence>
<accession>A0A3S4B7M6</accession>
<name>A0A3S4B7M6_9PEZI</name>
<protein>
    <submittedName>
        <fullName evidence="2">34283abc-e65c-4c6c-9017-155defe93b73</fullName>
    </submittedName>
</protein>
<organism evidence="2 3">
    <name type="scientific">Thermothielavioides terrestris</name>
    <dbReference type="NCBI Taxonomy" id="2587410"/>
    <lineage>
        <taxon>Eukaryota</taxon>
        <taxon>Fungi</taxon>
        <taxon>Dikarya</taxon>
        <taxon>Ascomycota</taxon>
        <taxon>Pezizomycotina</taxon>
        <taxon>Sordariomycetes</taxon>
        <taxon>Sordariomycetidae</taxon>
        <taxon>Sordariales</taxon>
        <taxon>Chaetomiaceae</taxon>
        <taxon>Thermothielavioides</taxon>
    </lineage>
</organism>
<proteinExistence type="predicted"/>
<sequence length="202" mass="22405">MSPPEPFTVITKVPIPDSLPPARVIAALQTYEALITPNPYLLRYERRPVKVEEVVNDPFFLEDGKKLQAFVVSERVPIIPGVGSWATKDIAIPCVFQSFEYGVRCCAQAQGGVTVRSSYEVRRQGEVRDGTESQDVVYGGDHYELVDISTIECGALVKPFVKMRFSAGHQALLRQVIADLLQSGTSRVAASRLSRTQNDNHR</sequence>
<dbReference type="PANTHER" id="PTHR38117">
    <property type="entry name" value="NACHT AND WD40 DOMAIN PROTEIN"/>
    <property type="match status" value="1"/>
</dbReference>
<dbReference type="EMBL" id="OUUZ01000011">
    <property type="protein sequence ID" value="SPQ23930.1"/>
    <property type="molecule type" value="Genomic_DNA"/>
</dbReference>
<gene>
    <name evidence="2" type="ORF">TT172_LOCUS6349</name>
</gene>
<evidence type="ECO:0000313" key="3">
    <source>
        <dbReference type="Proteomes" id="UP000289323"/>
    </source>
</evidence>
<dbReference type="InterPro" id="IPR055481">
    <property type="entry name" value="DUF7053"/>
</dbReference>
<evidence type="ECO:0000259" key="1">
    <source>
        <dbReference type="Pfam" id="PF23155"/>
    </source>
</evidence>
<reference evidence="2 3" key="1">
    <citation type="submission" date="2018-04" db="EMBL/GenBank/DDBJ databases">
        <authorList>
            <person name="Huttner S."/>
            <person name="Dainat J."/>
        </authorList>
    </citation>
    <scope>NUCLEOTIDE SEQUENCE [LARGE SCALE GENOMIC DNA]</scope>
</reference>
<feature type="domain" description="DUF7053" evidence="1">
    <location>
        <begin position="8"/>
        <end position="179"/>
    </location>
</feature>
<dbReference type="Pfam" id="PF23155">
    <property type="entry name" value="DUF7053"/>
    <property type="match status" value="1"/>
</dbReference>
<dbReference type="Proteomes" id="UP000289323">
    <property type="component" value="Unassembled WGS sequence"/>
</dbReference>
<dbReference type="PANTHER" id="PTHR38117:SF1">
    <property type="entry name" value="DUF3074 DOMAIN-CONTAINING PROTEIN"/>
    <property type="match status" value="1"/>
</dbReference>
<dbReference type="AlphaFoldDB" id="A0A3S4B7M6"/>